<name>A0A0F3NB30_ANAPH</name>
<reference evidence="1 2" key="1">
    <citation type="submission" date="2015-01" db="EMBL/GenBank/DDBJ databases">
        <title>Genome Sequencing of Rickettsiales.</title>
        <authorList>
            <person name="Daugherty S.C."/>
            <person name="Su Q."/>
            <person name="Abolude K."/>
            <person name="Beier-Sexton M."/>
            <person name="Carlyon J.A."/>
            <person name="Carter R."/>
            <person name="Day N.P."/>
            <person name="Dumler S.J."/>
            <person name="Dyachenko V."/>
            <person name="Godinez A."/>
            <person name="Kurtti T.J."/>
            <person name="Lichay M."/>
            <person name="Mullins K.E."/>
            <person name="Ott S."/>
            <person name="Pappas-Brown V."/>
            <person name="Paris D.H."/>
            <person name="Patel P."/>
            <person name="Richards A.L."/>
            <person name="Sadzewicz L."/>
            <person name="Sears K."/>
            <person name="Seidman D."/>
            <person name="Sengamalay N."/>
            <person name="Stenos J."/>
            <person name="Tallon L.J."/>
            <person name="Vincent G."/>
            <person name="Fraser C.M."/>
            <person name="Munderloh U."/>
            <person name="Dunning-Hotopp J.C."/>
        </authorList>
    </citation>
    <scope>NUCLEOTIDE SEQUENCE [LARGE SCALE GENOMIC DNA]</scope>
    <source>
        <strain evidence="1 2">NCH-1</strain>
    </source>
</reference>
<organism evidence="1 2">
    <name type="scientific">Anaplasma phagocytophilum str. NCH-1</name>
    <dbReference type="NCBI Taxonomy" id="1359161"/>
    <lineage>
        <taxon>Bacteria</taxon>
        <taxon>Pseudomonadati</taxon>
        <taxon>Pseudomonadota</taxon>
        <taxon>Alphaproteobacteria</taxon>
        <taxon>Rickettsiales</taxon>
        <taxon>Anaplasmataceae</taxon>
        <taxon>Anaplasma</taxon>
        <taxon>phagocytophilum group</taxon>
    </lineage>
</organism>
<comment type="caution">
    <text evidence="1">The sequence shown here is derived from an EMBL/GenBank/DDBJ whole genome shotgun (WGS) entry which is preliminary data.</text>
</comment>
<protein>
    <submittedName>
        <fullName evidence="1">Uncharacterized protein</fullName>
    </submittedName>
</protein>
<dbReference type="PATRIC" id="fig|1359161.3.peg.1063"/>
<gene>
    <name evidence="1" type="ORF">EPHNCH_0947</name>
</gene>
<dbReference type="EMBL" id="LANT01000006">
    <property type="protein sequence ID" value="KJV65250.1"/>
    <property type="molecule type" value="Genomic_DNA"/>
</dbReference>
<evidence type="ECO:0000313" key="2">
    <source>
        <dbReference type="Proteomes" id="UP000033754"/>
    </source>
</evidence>
<sequence length="40" mass="4651">MYLGLRSRFYFLPCGGIHAAFLYRNFISHNECNTAPIEDL</sequence>
<dbReference type="Proteomes" id="UP000033754">
    <property type="component" value="Unassembled WGS sequence"/>
</dbReference>
<accession>A0A0F3NB30</accession>
<proteinExistence type="predicted"/>
<dbReference type="AlphaFoldDB" id="A0A0F3NB30"/>
<evidence type="ECO:0000313" key="1">
    <source>
        <dbReference type="EMBL" id="KJV65250.1"/>
    </source>
</evidence>